<proteinExistence type="predicted"/>
<evidence type="ECO:0000256" key="2">
    <source>
        <dbReference type="ARBA" id="ARBA00022771"/>
    </source>
</evidence>
<dbReference type="Proteomes" id="UP001165289">
    <property type="component" value="Unassembled WGS sequence"/>
</dbReference>
<feature type="domain" description="FLYWCH-type" evidence="4">
    <location>
        <begin position="67"/>
        <end position="122"/>
    </location>
</feature>
<accession>A0AAV7KAD5</accession>
<keyword evidence="3" id="KW-0862">Zinc</keyword>
<dbReference type="AlphaFoldDB" id="A0AAV7KAD5"/>
<evidence type="ECO:0000313" key="5">
    <source>
        <dbReference type="EMBL" id="KAI6657758.1"/>
    </source>
</evidence>
<evidence type="ECO:0000256" key="3">
    <source>
        <dbReference type="ARBA" id="ARBA00022833"/>
    </source>
</evidence>
<name>A0AAV7KAD5_9METZ</name>
<sequence>MGTGPLSVFSDSSENDQIVNLSDTFSPGHSSTPNASLSYALDDEEYDELDSYIGNPTPTPSELALCETSKGGFMLLEGGFSFTKHRVTRDVTRWQCVHGNFCKGRLHTKGNEVTARKSIHPHESNTYIFYNNQAKAGMKRKASSSQEATHSILTASIGELNDNLLYIYPK</sequence>
<dbReference type="GO" id="GO:0008270">
    <property type="term" value="F:zinc ion binding"/>
    <property type="evidence" value="ECO:0007669"/>
    <property type="project" value="UniProtKB-KW"/>
</dbReference>
<evidence type="ECO:0000259" key="4">
    <source>
        <dbReference type="Pfam" id="PF04500"/>
    </source>
</evidence>
<keyword evidence="2" id="KW-0863">Zinc-finger</keyword>
<evidence type="ECO:0000256" key="1">
    <source>
        <dbReference type="ARBA" id="ARBA00022723"/>
    </source>
</evidence>
<comment type="caution">
    <text evidence="5">The sequence shown here is derived from an EMBL/GenBank/DDBJ whole genome shotgun (WGS) entry which is preliminary data.</text>
</comment>
<dbReference type="InterPro" id="IPR007588">
    <property type="entry name" value="Znf_FLYWCH"/>
</dbReference>
<reference evidence="5 6" key="1">
    <citation type="journal article" date="2023" name="BMC Biol.">
        <title>The compact genome of the sponge Oopsacas minuta (Hexactinellida) is lacking key metazoan core genes.</title>
        <authorList>
            <person name="Santini S."/>
            <person name="Schenkelaars Q."/>
            <person name="Jourda C."/>
            <person name="Duchesne M."/>
            <person name="Belahbib H."/>
            <person name="Rocher C."/>
            <person name="Selva M."/>
            <person name="Riesgo A."/>
            <person name="Vervoort M."/>
            <person name="Leys S.P."/>
            <person name="Kodjabachian L."/>
            <person name="Le Bivic A."/>
            <person name="Borchiellini C."/>
            <person name="Claverie J.M."/>
            <person name="Renard E."/>
        </authorList>
    </citation>
    <scope>NUCLEOTIDE SEQUENCE [LARGE SCALE GENOMIC DNA]</scope>
    <source>
        <strain evidence="5">SPO-2</strain>
    </source>
</reference>
<gene>
    <name evidence="5" type="ORF">LOD99_501</name>
</gene>
<keyword evidence="1" id="KW-0479">Metal-binding</keyword>
<dbReference type="Gene3D" id="2.20.25.240">
    <property type="match status" value="1"/>
</dbReference>
<organism evidence="5 6">
    <name type="scientific">Oopsacas minuta</name>
    <dbReference type="NCBI Taxonomy" id="111878"/>
    <lineage>
        <taxon>Eukaryota</taxon>
        <taxon>Metazoa</taxon>
        <taxon>Porifera</taxon>
        <taxon>Hexactinellida</taxon>
        <taxon>Hexasterophora</taxon>
        <taxon>Lyssacinosida</taxon>
        <taxon>Leucopsacidae</taxon>
        <taxon>Oopsacas</taxon>
    </lineage>
</organism>
<dbReference type="Pfam" id="PF04500">
    <property type="entry name" value="FLYWCH"/>
    <property type="match status" value="1"/>
</dbReference>
<evidence type="ECO:0000313" key="6">
    <source>
        <dbReference type="Proteomes" id="UP001165289"/>
    </source>
</evidence>
<keyword evidence="6" id="KW-1185">Reference proteome</keyword>
<dbReference type="EMBL" id="JAKMXF010000111">
    <property type="protein sequence ID" value="KAI6657758.1"/>
    <property type="molecule type" value="Genomic_DNA"/>
</dbReference>
<protein>
    <recommendedName>
        <fullName evidence="4">FLYWCH-type domain-containing protein</fullName>
    </recommendedName>
</protein>